<organism evidence="1 2">
    <name type="scientific">Saccharothrix xinjiangensis</name>
    <dbReference type="NCBI Taxonomy" id="204798"/>
    <lineage>
        <taxon>Bacteria</taxon>
        <taxon>Bacillati</taxon>
        <taxon>Actinomycetota</taxon>
        <taxon>Actinomycetes</taxon>
        <taxon>Pseudonocardiales</taxon>
        <taxon>Pseudonocardiaceae</taxon>
        <taxon>Saccharothrix</taxon>
    </lineage>
</organism>
<evidence type="ECO:0000313" key="2">
    <source>
        <dbReference type="Proteomes" id="UP001595833"/>
    </source>
</evidence>
<name>A0ABV9Y127_9PSEU</name>
<keyword evidence="2" id="KW-1185">Reference proteome</keyword>
<dbReference type="Proteomes" id="UP001595833">
    <property type="component" value="Unassembled WGS sequence"/>
</dbReference>
<gene>
    <name evidence="1" type="ORF">ACFPFM_21935</name>
</gene>
<proteinExistence type="predicted"/>
<dbReference type="RefSeq" id="WP_344038328.1">
    <property type="nucleotide sequence ID" value="NZ_BAAAKE010000010.1"/>
</dbReference>
<protein>
    <submittedName>
        <fullName evidence="1">Uncharacterized protein</fullName>
    </submittedName>
</protein>
<accession>A0ABV9Y127</accession>
<dbReference type="EMBL" id="JBHSJB010000020">
    <property type="protein sequence ID" value="MFC5056408.1"/>
    <property type="molecule type" value="Genomic_DNA"/>
</dbReference>
<comment type="caution">
    <text evidence="1">The sequence shown here is derived from an EMBL/GenBank/DDBJ whole genome shotgun (WGS) entry which is preliminary data.</text>
</comment>
<reference evidence="2" key="1">
    <citation type="journal article" date="2019" name="Int. J. Syst. Evol. Microbiol.">
        <title>The Global Catalogue of Microorganisms (GCM) 10K type strain sequencing project: providing services to taxonomists for standard genome sequencing and annotation.</title>
        <authorList>
            <consortium name="The Broad Institute Genomics Platform"/>
            <consortium name="The Broad Institute Genome Sequencing Center for Infectious Disease"/>
            <person name="Wu L."/>
            <person name="Ma J."/>
        </authorList>
    </citation>
    <scope>NUCLEOTIDE SEQUENCE [LARGE SCALE GENOMIC DNA]</scope>
    <source>
        <strain evidence="2">KCTC 12848</strain>
    </source>
</reference>
<sequence>MTGTDAIVRRLRVTAAVVVEVTDPAALERAALRHVDEADYCVDDSGSALDEVRAEERDRVCGDFRAALLELVDPYLMVDIEGVEFSGSECEAVEVDEHDRPVPSWPDFTALFPVCGCDVPDCDDCASGHLTPRTAAVLWGMAGLLADHAYDDVIEHGDDPVDPDDPMWSVFHEFPRITWRQDAIWRRRAARAFDDLAADLLAGRWPQPTCPAEEMALHLMLRYGEELTDDGASGLDTHFAHLPECDNDLRWTLLADVLFKDHDILELFDLGRDGIEDPDDEQNRGIGMGDYTPPAWFTTFDHMTPRDPRRPFRR</sequence>
<evidence type="ECO:0000313" key="1">
    <source>
        <dbReference type="EMBL" id="MFC5056408.1"/>
    </source>
</evidence>